<keyword evidence="5" id="KW-0067">ATP-binding</keyword>
<comment type="pathway">
    <text evidence="1">Cofactor biosynthesis; ubiquinone biosynthesis.</text>
</comment>
<dbReference type="SUPFAM" id="SSF56112">
    <property type="entry name" value="Protein kinase-like (PK-like)"/>
    <property type="match status" value="1"/>
</dbReference>
<dbReference type="InterPro" id="IPR011009">
    <property type="entry name" value="Kinase-like_dom_sf"/>
</dbReference>
<dbReference type="PANTHER" id="PTHR43851:SF3">
    <property type="entry name" value="COENZYME Q8"/>
    <property type="match status" value="1"/>
</dbReference>
<name>A0ABY6KNJ4_9ARAC</name>
<keyword evidence="8" id="KW-1185">Reference proteome</keyword>
<evidence type="ECO:0000256" key="4">
    <source>
        <dbReference type="ARBA" id="ARBA00022741"/>
    </source>
</evidence>
<dbReference type="Proteomes" id="UP001235939">
    <property type="component" value="Chromosome 07"/>
</dbReference>
<keyword evidence="3" id="KW-0808">Transferase</keyword>
<reference evidence="7 8" key="1">
    <citation type="submission" date="2022-01" db="EMBL/GenBank/DDBJ databases">
        <title>A chromosomal length assembly of Cordylochernes scorpioides.</title>
        <authorList>
            <person name="Zeh D."/>
            <person name="Zeh J."/>
        </authorList>
    </citation>
    <scope>NUCLEOTIDE SEQUENCE [LARGE SCALE GENOMIC DNA]</scope>
    <source>
        <strain evidence="7">IN4F17</strain>
        <tissue evidence="7">Whole Body</tissue>
    </source>
</reference>
<feature type="domain" description="ABC1 atypical kinase-like" evidence="6">
    <location>
        <begin position="100"/>
        <end position="335"/>
    </location>
</feature>
<dbReference type="CDD" id="cd13970">
    <property type="entry name" value="ABC1_ADCK3"/>
    <property type="match status" value="1"/>
</dbReference>
<sequence length="442" mass="49502">MAVGVGVGAIAESARRTLGTSDFSAGSSLLLSEANANRIVNTLCHVRGAALKLGQMISIQDNNLISPQLQAVFERVRQSADFMPAWQMEVHPPQHQGITPTHPFSLLQRVMVSEFGPEWKSNFAQFETKPFAAASIGQVHRGELPDGRVVAVKIQYPGVAEGIESDISNLATVLKTWNILPRGFYMENLMASARRELAWEVDYIREAECCQRFRELVAPYPGLIVPAVIPHLSSKKVLTTEFVQGIPVDRMVDAPQDLRNLVCRRLLELCLRELFQFQFMQTDPNWSNFLFNPTTGDLSLLDFGACRSYSDHFVDGYLRVIKAAAVRDRPAVLKYLLELGFLTGYESKTMEEAHSEAVLILGEAFSHQGLYDFGQQDVTRRITTIVPVMLQHRLTPPPEESYSLHRKLSGLFLLSSRLKACINCSQLFDLVSHQRSQATTHQ</sequence>
<evidence type="ECO:0000256" key="5">
    <source>
        <dbReference type="ARBA" id="ARBA00022840"/>
    </source>
</evidence>
<evidence type="ECO:0000256" key="2">
    <source>
        <dbReference type="ARBA" id="ARBA00009670"/>
    </source>
</evidence>
<evidence type="ECO:0000259" key="6">
    <source>
        <dbReference type="Pfam" id="PF03109"/>
    </source>
</evidence>
<dbReference type="InterPro" id="IPR051409">
    <property type="entry name" value="Atypical_kinase_ADCK"/>
</dbReference>
<dbReference type="EMBL" id="CP092869">
    <property type="protein sequence ID" value="UYV70452.1"/>
    <property type="molecule type" value="Genomic_DNA"/>
</dbReference>
<evidence type="ECO:0000256" key="1">
    <source>
        <dbReference type="ARBA" id="ARBA00004749"/>
    </source>
</evidence>
<dbReference type="InterPro" id="IPR034646">
    <property type="entry name" value="ADCK3_dom"/>
</dbReference>
<keyword evidence="4" id="KW-0547">Nucleotide-binding</keyword>
<accession>A0ABY6KNJ4</accession>
<evidence type="ECO:0000313" key="7">
    <source>
        <dbReference type="EMBL" id="UYV70452.1"/>
    </source>
</evidence>
<proteinExistence type="inferred from homology"/>
<dbReference type="PANTHER" id="PTHR43851">
    <property type="match status" value="1"/>
</dbReference>
<dbReference type="Pfam" id="PF03109">
    <property type="entry name" value="ABC1"/>
    <property type="match status" value="1"/>
</dbReference>
<comment type="similarity">
    <text evidence="2">Belongs to the protein kinase superfamily. ADCK protein kinase family.</text>
</comment>
<evidence type="ECO:0000313" key="8">
    <source>
        <dbReference type="Proteomes" id="UP001235939"/>
    </source>
</evidence>
<evidence type="ECO:0000256" key="3">
    <source>
        <dbReference type="ARBA" id="ARBA00022679"/>
    </source>
</evidence>
<dbReference type="InterPro" id="IPR004147">
    <property type="entry name" value="ABC1_dom"/>
</dbReference>
<protein>
    <submittedName>
        <fullName evidence="7">ADCK3</fullName>
    </submittedName>
</protein>
<gene>
    <name evidence="7" type="ORF">LAZ67_7003041</name>
</gene>
<organism evidence="7 8">
    <name type="scientific">Cordylochernes scorpioides</name>
    <dbReference type="NCBI Taxonomy" id="51811"/>
    <lineage>
        <taxon>Eukaryota</taxon>
        <taxon>Metazoa</taxon>
        <taxon>Ecdysozoa</taxon>
        <taxon>Arthropoda</taxon>
        <taxon>Chelicerata</taxon>
        <taxon>Arachnida</taxon>
        <taxon>Pseudoscorpiones</taxon>
        <taxon>Cheliferoidea</taxon>
        <taxon>Chernetidae</taxon>
        <taxon>Cordylochernes</taxon>
    </lineage>
</organism>